<dbReference type="Gene3D" id="3.40.30.10">
    <property type="entry name" value="Glutaredoxin"/>
    <property type="match status" value="1"/>
</dbReference>
<evidence type="ECO:0000313" key="2">
    <source>
        <dbReference type="EMBL" id="PSW24429.1"/>
    </source>
</evidence>
<dbReference type="InterPro" id="IPR036249">
    <property type="entry name" value="Thioredoxin-like_sf"/>
</dbReference>
<dbReference type="STRING" id="680026.AB733_12060"/>
<organism evidence="2 3">
    <name type="scientific">Photobacterium swingsii</name>
    <dbReference type="NCBI Taxonomy" id="680026"/>
    <lineage>
        <taxon>Bacteria</taxon>
        <taxon>Pseudomonadati</taxon>
        <taxon>Pseudomonadota</taxon>
        <taxon>Gammaproteobacteria</taxon>
        <taxon>Vibrionales</taxon>
        <taxon>Vibrionaceae</taxon>
        <taxon>Photobacterium</taxon>
    </lineage>
</organism>
<dbReference type="AlphaFoldDB" id="A0A0J8VBD4"/>
<dbReference type="Gene3D" id="1.20.1050.10">
    <property type="match status" value="1"/>
</dbReference>
<dbReference type="InterPro" id="IPR011901">
    <property type="entry name" value="Grx2"/>
</dbReference>
<dbReference type="NCBIfam" id="NF007702">
    <property type="entry name" value="PRK10387.1"/>
    <property type="match status" value="1"/>
</dbReference>
<feature type="domain" description="GST N-terminal" evidence="1">
    <location>
        <begin position="1"/>
        <end position="77"/>
    </location>
</feature>
<dbReference type="SUPFAM" id="SSF47616">
    <property type="entry name" value="GST C-terminal domain-like"/>
    <property type="match status" value="1"/>
</dbReference>
<evidence type="ECO:0000313" key="3">
    <source>
        <dbReference type="Proteomes" id="UP000240481"/>
    </source>
</evidence>
<dbReference type="InterPro" id="IPR007494">
    <property type="entry name" value="Glutaredoxin2_C"/>
</dbReference>
<dbReference type="Pfam" id="PF04399">
    <property type="entry name" value="Glutaredoxin2_C"/>
    <property type="match status" value="1"/>
</dbReference>
<dbReference type="GO" id="GO:0005829">
    <property type="term" value="C:cytosol"/>
    <property type="evidence" value="ECO:0007669"/>
    <property type="project" value="InterPro"/>
</dbReference>
<sequence length="209" mass="23524">MKLYIYEHCPFSARVRFVAGMLNLPLDVVTIDYDDDKTTTDIVGSKQVPVLVKDDGTAIAESLDIIGHFLSLADSIQTNIPSEAILEWQRRAFLPLQKIGYPRWSSMDLAEFKTTSSQRAWRSKKETEALNFDLLLTDTPTIAKEVGSLIREAGTLLKLDSTTPIAIVDEAILFSILRGFFSAAEINWEPSIKEWMELVSKETNVQLLK</sequence>
<dbReference type="Proteomes" id="UP000240481">
    <property type="component" value="Unassembled WGS sequence"/>
</dbReference>
<dbReference type="RefSeq" id="WP_048898996.1">
    <property type="nucleotide sequence ID" value="NZ_AP024853.1"/>
</dbReference>
<dbReference type="NCBIfam" id="TIGR02182">
    <property type="entry name" value="GRXB"/>
    <property type="match status" value="1"/>
</dbReference>
<accession>A0A0J8VBD4</accession>
<protein>
    <submittedName>
        <fullName evidence="2">Glutaredoxin 2</fullName>
    </submittedName>
</protein>
<keyword evidence="3" id="KW-1185">Reference proteome</keyword>
<dbReference type="InterPro" id="IPR004045">
    <property type="entry name" value="Glutathione_S-Trfase_N"/>
</dbReference>
<proteinExistence type="predicted"/>
<evidence type="ECO:0000259" key="1">
    <source>
        <dbReference type="PROSITE" id="PS50404"/>
    </source>
</evidence>
<dbReference type="InterPro" id="IPR036282">
    <property type="entry name" value="Glutathione-S-Trfase_C_sf"/>
</dbReference>
<reference evidence="2 3" key="1">
    <citation type="submission" date="2018-01" db="EMBL/GenBank/DDBJ databases">
        <title>Whole genome sequencing of Histamine producing bacteria.</title>
        <authorList>
            <person name="Butler K."/>
        </authorList>
    </citation>
    <scope>NUCLEOTIDE SEQUENCE [LARGE SCALE GENOMIC DNA]</scope>
    <source>
        <strain evidence="2 3">DSM 24669</strain>
    </source>
</reference>
<dbReference type="OrthoDB" id="5291571at2"/>
<name>A0A0J8VBD4_9GAMM</name>
<dbReference type="PROSITE" id="PS50404">
    <property type="entry name" value="GST_NTER"/>
    <property type="match status" value="1"/>
</dbReference>
<dbReference type="EMBL" id="PYLZ01000005">
    <property type="protein sequence ID" value="PSW24429.1"/>
    <property type="molecule type" value="Genomic_DNA"/>
</dbReference>
<dbReference type="Pfam" id="PF13417">
    <property type="entry name" value="GST_N_3"/>
    <property type="match status" value="1"/>
</dbReference>
<dbReference type="SUPFAM" id="SSF52833">
    <property type="entry name" value="Thioredoxin-like"/>
    <property type="match status" value="1"/>
</dbReference>
<comment type="caution">
    <text evidence="2">The sequence shown here is derived from an EMBL/GenBank/DDBJ whole genome shotgun (WGS) entry which is preliminary data.</text>
</comment>
<gene>
    <name evidence="2" type="ORF">C9I94_10325</name>
</gene>